<name>A0A174EYJ5_9ACTN</name>
<evidence type="ECO:0000256" key="1">
    <source>
        <dbReference type="SAM" id="MobiDB-lite"/>
    </source>
</evidence>
<proteinExistence type="predicted"/>
<gene>
    <name evidence="3" type="ORF">ERS852381_01561</name>
</gene>
<evidence type="ECO:0000313" key="4">
    <source>
        <dbReference type="Proteomes" id="UP000095468"/>
    </source>
</evidence>
<feature type="signal peptide" evidence="2">
    <location>
        <begin position="1"/>
        <end position="26"/>
    </location>
</feature>
<dbReference type="RefSeq" id="WP_055287142.1">
    <property type="nucleotide sequence ID" value="NZ_CYYP01000014.1"/>
</dbReference>
<dbReference type="Proteomes" id="UP000095468">
    <property type="component" value="Unassembled WGS sequence"/>
</dbReference>
<protein>
    <submittedName>
        <fullName evidence="3">Uncharacterized protein</fullName>
    </submittedName>
</protein>
<feature type="region of interest" description="Disordered" evidence="1">
    <location>
        <begin position="265"/>
        <end position="308"/>
    </location>
</feature>
<feature type="chain" id="PRO_5038521908" evidence="2">
    <location>
        <begin position="27"/>
        <end position="476"/>
    </location>
</feature>
<organism evidence="3 4">
    <name type="scientific">Collinsella aerofaciens</name>
    <dbReference type="NCBI Taxonomy" id="74426"/>
    <lineage>
        <taxon>Bacteria</taxon>
        <taxon>Bacillati</taxon>
        <taxon>Actinomycetota</taxon>
        <taxon>Coriobacteriia</taxon>
        <taxon>Coriobacteriales</taxon>
        <taxon>Coriobacteriaceae</taxon>
        <taxon>Collinsella</taxon>
    </lineage>
</organism>
<evidence type="ECO:0000313" key="3">
    <source>
        <dbReference type="EMBL" id="CUO43172.1"/>
    </source>
</evidence>
<dbReference type="AlphaFoldDB" id="A0A174EYJ5"/>
<dbReference type="EMBL" id="CYYP01000014">
    <property type="protein sequence ID" value="CUO43172.1"/>
    <property type="molecule type" value="Genomic_DNA"/>
</dbReference>
<reference evidence="3 4" key="1">
    <citation type="submission" date="2015-09" db="EMBL/GenBank/DDBJ databases">
        <authorList>
            <consortium name="Pathogen Informatics"/>
        </authorList>
    </citation>
    <scope>NUCLEOTIDE SEQUENCE [LARGE SCALE GENOMIC DNA]</scope>
    <source>
        <strain evidence="3 4">2789STDY5608823</strain>
    </source>
</reference>
<keyword evidence="2" id="KW-0732">Signal</keyword>
<sequence>MASKNLLPVVALCGALATGTPVAAWATPVMADSLPAALSSAPNPSSAIACKRFSIAQAAISTSGCLRRNTDGSIVVDINRSNKANGSQAGCAVCTWRSVVLDADGDPCNLELRIDIASIDDSANGAKVAFDGTFFEKGGGICLGCAAANADDTQPTLSFTASLRLTKAGTDAIATGEASLLFYAVSAKDTDAHFEKPAGSLSLTRGIEAGPIEIDAHAQSRQRILADPALLEMEWNGSGAIGILPSALDAKTLPSNDEPINATIQEESTDKEAGAGDTPSPTNSVPASFEAPNEPATDPNDPELADSLGLADPQEIDEGNCCVLAALDHTEVIDAANIEVAAANQPVRKSAIIAFPESIEVVFLPSGEVVAPTLLTLLGAKNTRNEIKKVTVVNPATTAKLRLYAVAPDGGKTLEFDGDTLLAWRRLDIMQDVSYQIELEGFDRARDASIIAAAIESPQRLMTLRFDYYPYVPTTT</sequence>
<accession>A0A174EYJ5</accession>
<evidence type="ECO:0000256" key="2">
    <source>
        <dbReference type="SAM" id="SignalP"/>
    </source>
</evidence>